<name>A0ABW8RAJ7_9BACI</name>
<dbReference type="InterPro" id="IPR016169">
    <property type="entry name" value="FAD-bd_PCMH_sub2"/>
</dbReference>
<feature type="domain" description="FAD-binding PCMH-type" evidence="4">
    <location>
        <begin position="1"/>
        <end position="174"/>
    </location>
</feature>
<dbReference type="InterPro" id="IPR005107">
    <property type="entry name" value="CO_DH_flav_C"/>
</dbReference>
<evidence type="ECO:0000256" key="2">
    <source>
        <dbReference type="ARBA" id="ARBA00022827"/>
    </source>
</evidence>
<keyword evidence="6" id="KW-1185">Reference proteome</keyword>
<accession>A0ABW8RAJ7</accession>
<evidence type="ECO:0000313" key="5">
    <source>
        <dbReference type="EMBL" id="MFK9090455.1"/>
    </source>
</evidence>
<dbReference type="Proteomes" id="UP001623041">
    <property type="component" value="Unassembled WGS sequence"/>
</dbReference>
<dbReference type="Gene3D" id="3.30.43.10">
    <property type="entry name" value="Uridine Diphospho-n-acetylenolpyruvylglucosamine Reductase, domain 2"/>
    <property type="match status" value="1"/>
</dbReference>
<keyword evidence="1" id="KW-0285">Flavoprotein</keyword>
<dbReference type="Gene3D" id="3.30.390.50">
    <property type="entry name" value="CO dehydrogenase flavoprotein, C-terminal domain"/>
    <property type="match status" value="1"/>
</dbReference>
<keyword evidence="3" id="KW-0560">Oxidoreductase</keyword>
<gene>
    <name evidence="5" type="ORF">ACJEBI_03010</name>
</gene>
<comment type="caution">
    <text evidence="5">The sequence shown here is derived from an EMBL/GenBank/DDBJ whole genome shotgun (WGS) entry which is preliminary data.</text>
</comment>
<evidence type="ECO:0000256" key="1">
    <source>
        <dbReference type="ARBA" id="ARBA00022630"/>
    </source>
</evidence>
<dbReference type="SUPFAM" id="SSF56176">
    <property type="entry name" value="FAD-binding/transporter-associated domain-like"/>
    <property type="match status" value="1"/>
</dbReference>
<dbReference type="PANTHER" id="PTHR42659">
    <property type="entry name" value="XANTHINE DEHYDROGENASE SUBUNIT C-RELATED"/>
    <property type="match status" value="1"/>
</dbReference>
<sequence>MIPFDFEYYKPQTISEAVQTFQELRNQGKQVMYYCGGTEFITFSRINKMEAEAVIDIKGLPDCHVFEQLGDQLVIGSAVSLNKISESNLFPLLGNTVKQVADHTSRNKITIGGNINSRLIYREGILPLLLTDAKVKIAGIDGETVLPLEDVFNQEVKLGAGQFLVQIFIKKSYMSLPFVCLKKTKISKIGYPVVSIAALVKEQQIHAAFSGVCEYPFRSSQVEAALNETSLSKAERIDKAVTLLPSQIVDDIQASREYREFVLKNALLEIVEGLEDLLA</sequence>
<evidence type="ECO:0000259" key="4">
    <source>
        <dbReference type="PROSITE" id="PS51387"/>
    </source>
</evidence>
<reference evidence="5 6" key="1">
    <citation type="submission" date="2024-11" db="EMBL/GenBank/DDBJ databases">
        <authorList>
            <person name="Lucas J.A."/>
        </authorList>
    </citation>
    <scope>NUCLEOTIDE SEQUENCE [LARGE SCALE GENOMIC DNA]</scope>
    <source>
        <strain evidence="5 6">Z 5.4</strain>
    </source>
</reference>
<organism evidence="5 6">
    <name type="scientific">Bacillus salipaludis</name>
    <dbReference type="NCBI Taxonomy" id="2547811"/>
    <lineage>
        <taxon>Bacteria</taxon>
        <taxon>Bacillati</taxon>
        <taxon>Bacillota</taxon>
        <taxon>Bacilli</taxon>
        <taxon>Bacillales</taxon>
        <taxon>Bacillaceae</taxon>
        <taxon>Bacillus</taxon>
    </lineage>
</organism>
<dbReference type="InterPro" id="IPR051312">
    <property type="entry name" value="Diverse_Substr_Oxidored"/>
</dbReference>
<dbReference type="InterPro" id="IPR036318">
    <property type="entry name" value="FAD-bd_PCMH-like_sf"/>
</dbReference>
<protein>
    <submittedName>
        <fullName evidence="5">FAD binding domain-containing protein</fullName>
    </submittedName>
</protein>
<dbReference type="EMBL" id="JBJHQH010000002">
    <property type="protein sequence ID" value="MFK9090455.1"/>
    <property type="molecule type" value="Genomic_DNA"/>
</dbReference>
<keyword evidence="2" id="KW-0274">FAD</keyword>
<dbReference type="InterPro" id="IPR016167">
    <property type="entry name" value="FAD-bd_PCMH_sub1"/>
</dbReference>
<evidence type="ECO:0000313" key="6">
    <source>
        <dbReference type="Proteomes" id="UP001623041"/>
    </source>
</evidence>
<dbReference type="InterPro" id="IPR016166">
    <property type="entry name" value="FAD-bd_PCMH"/>
</dbReference>
<dbReference type="Pfam" id="PF00941">
    <property type="entry name" value="FAD_binding_5"/>
    <property type="match status" value="1"/>
</dbReference>
<dbReference type="PANTHER" id="PTHR42659:SF2">
    <property type="entry name" value="XANTHINE DEHYDROGENASE SUBUNIT C-RELATED"/>
    <property type="match status" value="1"/>
</dbReference>
<dbReference type="SUPFAM" id="SSF55447">
    <property type="entry name" value="CO dehydrogenase flavoprotein C-terminal domain-like"/>
    <property type="match status" value="1"/>
</dbReference>
<dbReference type="SMART" id="SM01092">
    <property type="entry name" value="CO_deh_flav_C"/>
    <property type="match status" value="1"/>
</dbReference>
<dbReference type="InterPro" id="IPR002346">
    <property type="entry name" value="Mopterin_DH_FAD-bd"/>
</dbReference>
<dbReference type="RefSeq" id="WP_406579149.1">
    <property type="nucleotide sequence ID" value="NZ_JBJHQH010000002.1"/>
</dbReference>
<dbReference type="InterPro" id="IPR036683">
    <property type="entry name" value="CO_DH_flav_C_dom_sf"/>
</dbReference>
<dbReference type="PROSITE" id="PS51387">
    <property type="entry name" value="FAD_PCMH"/>
    <property type="match status" value="1"/>
</dbReference>
<dbReference type="Gene3D" id="3.30.465.10">
    <property type="match status" value="1"/>
</dbReference>
<proteinExistence type="predicted"/>
<evidence type="ECO:0000256" key="3">
    <source>
        <dbReference type="ARBA" id="ARBA00023002"/>
    </source>
</evidence>